<evidence type="ECO:0000313" key="1">
    <source>
        <dbReference type="EMBL" id="QJA48614.1"/>
    </source>
</evidence>
<reference evidence="1" key="1">
    <citation type="submission" date="2020-03" db="EMBL/GenBank/DDBJ databases">
        <title>The deep terrestrial virosphere.</title>
        <authorList>
            <person name="Holmfeldt K."/>
            <person name="Nilsson E."/>
            <person name="Simone D."/>
            <person name="Lopez-Fernandez M."/>
            <person name="Wu X."/>
            <person name="de Brujin I."/>
            <person name="Lundin D."/>
            <person name="Andersson A."/>
            <person name="Bertilsson S."/>
            <person name="Dopson M."/>
        </authorList>
    </citation>
    <scope>NUCLEOTIDE SEQUENCE</scope>
    <source>
        <strain evidence="1">TM448A01052</strain>
        <strain evidence="2">TM448B01192</strain>
    </source>
</reference>
<gene>
    <name evidence="1" type="ORF">TM448A01052_0015</name>
    <name evidence="2" type="ORF">TM448B01192_0003</name>
</gene>
<dbReference type="AlphaFoldDB" id="A0A6H1ZM29"/>
<proteinExistence type="predicted"/>
<dbReference type="EMBL" id="MT144092">
    <property type="protein sequence ID" value="QJA48614.1"/>
    <property type="molecule type" value="Genomic_DNA"/>
</dbReference>
<organism evidence="1">
    <name type="scientific">viral metagenome</name>
    <dbReference type="NCBI Taxonomy" id="1070528"/>
    <lineage>
        <taxon>unclassified sequences</taxon>
        <taxon>metagenomes</taxon>
        <taxon>organismal metagenomes</taxon>
    </lineage>
</organism>
<protein>
    <recommendedName>
        <fullName evidence="3">Glycosyltransferase</fullName>
    </recommendedName>
</protein>
<sequence>MPREPNIELRHFSTKEQAERYKLKGLYKTPSLSPDSICIYSIGYNWIPGAWQKVVDMVDYTIKQNICCWLMEHRDFCVRLPGTEVVQEIRDCGCQFALDRGFEWVMLVENDIMPEPDLALRLIKWDMPVVVPYMRDKQMDRVLSNPQYKPNNGLRRIQWSVLSCILIDTKILNCFPRGMPFGGTSSEPLFFNRLFHYGIRAYQDTDIELEVPRSPSYMGELKNLNEMWNLMKQMDTRRRQPPDHRPIDPKDKRKVYMPVEAEIIKEDIDK</sequence>
<evidence type="ECO:0008006" key="3">
    <source>
        <dbReference type="Google" id="ProtNLM"/>
    </source>
</evidence>
<accession>A0A6H1ZM29</accession>
<evidence type="ECO:0000313" key="2">
    <source>
        <dbReference type="EMBL" id="QJH98096.1"/>
    </source>
</evidence>
<name>A0A6H1ZM29_9ZZZZ</name>
<dbReference type="EMBL" id="MT144716">
    <property type="protein sequence ID" value="QJH98096.1"/>
    <property type="molecule type" value="Genomic_DNA"/>
</dbReference>